<dbReference type="Proteomes" id="UP001366060">
    <property type="component" value="Unassembled WGS sequence"/>
</dbReference>
<protein>
    <recommendedName>
        <fullName evidence="1">deoxyribose-phosphate aldolase</fullName>
        <ecNumber evidence="1">4.1.2.4</ecNumber>
    </recommendedName>
    <alternativeName>
        <fullName evidence="4">2-deoxy-D-ribose 5-phosphate aldolase</fullName>
    </alternativeName>
</protein>
<keyword evidence="3" id="KW-0704">Schiff base</keyword>
<evidence type="ECO:0000256" key="2">
    <source>
        <dbReference type="ARBA" id="ARBA00023239"/>
    </source>
</evidence>
<gene>
    <name evidence="6" type="ORF">V6255_18980</name>
</gene>
<dbReference type="InterPro" id="IPR011343">
    <property type="entry name" value="DeoC"/>
</dbReference>
<evidence type="ECO:0000256" key="4">
    <source>
        <dbReference type="ARBA" id="ARBA00032755"/>
    </source>
</evidence>
<dbReference type="Gene3D" id="3.20.20.70">
    <property type="entry name" value="Aldolase class I"/>
    <property type="match status" value="1"/>
</dbReference>
<evidence type="ECO:0000256" key="3">
    <source>
        <dbReference type="ARBA" id="ARBA00023270"/>
    </source>
</evidence>
<feature type="non-terminal residue" evidence="6">
    <location>
        <position position="69"/>
    </location>
</feature>
<dbReference type="EMBL" id="JBAKBA010000424">
    <property type="protein sequence ID" value="MEL0661181.1"/>
    <property type="molecule type" value="Genomic_DNA"/>
</dbReference>
<dbReference type="EC" id="4.1.2.4" evidence="1"/>
<accession>A0ABU9HHG5</accession>
<comment type="catalytic activity">
    <reaction evidence="5">
        <text>2-deoxy-D-ribose 5-phosphate = D-glyceraldehyde 3-phosphate + acetaldehyde</text>
        <dbReference type="Rhea" id="RHEA:12821"/>
        <dbReference type="ChEBI" id="CHEBI:15343"/>
        <dbReference type="ChEBI" id="CHEBI:59776"/>
        <dbReference type="ChEBI" id="CHEBI:62877"/>
        <dbReference type="EC" id="4.1.2.4"/>
    </reaction>
</comment>
<evidence type="ECO:0000313" key="6">
    <source>
        <dbReference type="EMBL" id="MEL0661181.1"/>
    </source>
</evidence>
<dbReference type="PANTHER" id="PTHR10889:SF3">
    <property type="entry name" value="DEOXYRIBOSE-PHOSPHATE ALDOLASE"/>
    <property type="match status" value="1"/>
</dbReference>
<proteinExistence type="predicted"/>
<evidence type="ECO:0000256" key="5">
    <source>
        <dbReference type="ARBA" id="ARBA00048791"/>
    </source>
</evidence>
<dbReference type="GO" id="GO:0004139">
    <property type="term" value="F:deoxyribose-phosphate aldolase activity"/>
    <property type="evidence" value="ECO:0007669"/>
    <property type="project" value="UniProtKB-EC"/>
</dbReference>
<dbReference type="PANTHER" id="PTHR10889">
    <property type="entry name" value="DEOXYRIBOSE-PHOSPHATE ALDOLASE"/>
    <property type="match status" value="1"/>
</dbReference>
<keyword evidence="7" id="KW-1185">Reference proteome</keyword>
<dbReference type="InterPro" id="IPR013785">
    <property type="entry name" value="Aldolase_TIM"/>
</dbReference>
<keyword evidence="2 6" id="KW-0456">Lyase</keyword>
<name>A0ABU9HHG5_9GAMM</name>
<evidence type="ECO:0000256" key="1">
    <source>
        <dbReference type="ARBA" id="ARBA00012515"/>
    </source>
</evidence>
<comment type="caution">
    <text evidence="6">The sequence shown here is derived from an EMBL/GenBank/DDBJ whole genome shotgun (WGS) entry which is preliminary data.</text>
</comment>
<feature type="non-terminal residue" evidence="6">
    <location>
        <position position="1"/>
    </location>
</feature>
<evidence type="ECO:0000313" key="7">
    <source>
        <dbReference type="Proteomes" id="UP001366060"/>
    </source>
</evidence>
<dbReference type="SUPFAM" id="SSF51569">
    <property type="entry name" value="Aldolase"/>
    <property type="match status" value="1"/>
</dbReference>
<organism evidence="6 7">
    <name type="scientific">Psychromonas arctica</name>
    <dbReference type="NCBI Taxonomy" id="168275"/>
    <lineage>
        <taxon>Bacteria</taxon>
        <taxon>Pseudomonadati</taxon>
        <taxon>Pseudomonadota</taxon>
        <taxon>Gammaproteobacteria</taxon>
        <taxon>Alteromonadales</taxon>
        <taxon>Psychromonadaceae</taxon>
        <taxon>Psychromonas</taxon>
    </lineage>
</organism>
<sequence>FPHGNDDIEMAVAETKAGVAYGADEVDLVFAYRALIAGIAVVGEEMVKACRVVCCKAVTLKVFIETGEL</sequence>
<reference evidence="6 7" key="1">
    <citation type="submission" date="2024-02" db="EMBL/GenBank/DDBJ databases">
        <title>Bacteria isolated from the canopy kelp, Nereocystis luetkeana.</title>
        <authorList>
            <person name="Pfister C.A."/>
            <person name="Younker I.T."/>
            <person name="Light S.H."/>
        </authorList>
    </citation>
    <scope>NUCLEOTIDE SEQUENCE [LARGE SCALE GENOMIC DNA]</scope>
    <source>
        <strain evidence="6 7">TI.2.07</strain>
    </source>
</reference>